<accession>A0A1G7N7Q4</accession>
<dbReference type="Proteomes" id="UP000199076">
    <property type="component" value="Unassembled WGS sequence"/>
</dbReference>
<keyword evidence="3" id="KW-1185">Reference proteome</keyword>
<dbReference type="STRING" id="660518.SAMN05216218_108208"/>
<protein>
    <recommendedName>
        <fullName evidence="1">DUF7511 domain-containing protein</fullName>
    </recommendedName>
</protein>
<evidence type="ECO:0000313" key="2">
    <source>
        <dbReference type="EMBL" id="SDF69917.1"/>
    </source>
</evidence>
<evidence type="ECO:0000313" key="3">
    <source>
        <dbReference type="Proteomes" id="UP000199076"/>
    </source>
</evidence>
<sequence>MSTHATDDDDVRDAAPLPIPADDAADAVSLAAEIVVSRDHPAECTLYPADASGMELMTSWITAREGSFVSLERMR</sequence>
<dbReference type="EMBL" id="FNBK01000008">
    <property type="protein sequence ID" value="SDF69917.1"/>
    <property type="molecule type" value="Genomic_DNA"/>
</dbReference>
<reference evidence="3" key="1">
    <citation type="submission" date="2016-10" db="EMBL/GenBank/DDBJ databases">
        <authorList>
            <person name="Varghese N."/>
            <person name="Submissions S."/>
        </authorList>
    </citation>
    <scope>NUCLEOTIDE SEQUENCE [LARGE SCALE GENOMIC DNA]</scope>
    <source>
        <strain evidence="3">IBRC-M 10760</strain>
    </source>
</reference>
<dbReference type="Pfam" id="PF24351">
    <property type="entry name" value="DUF7511"/>
    <property type="match status" value="1"/>
</dbReference>
<gene>
    <name evidence="2" type="ORF">SAMN05216218_108208</name>
</gene>
<organism evidence="2 3">
    <name type="scientific">Halorientalis regularis</name>
    <dbReference type="NCBI Taxonomy" id="660518"/>
    <lineage>
        <taxon>Archaea</taxon>
        <taxon>Methanobacteriati</taxon>
        <taxon>Methanobacteriota</taxon>
        <taxon>Stenosarchaea group</taxon>
        <taxon>Halobacteria</taxon>
        <taxon>Halobacteriales</taxon>
        <taxon>Haloarculaceae</taxon>
        <taxon>Halorientalis</taxon>
    </lineage>
</organism>
<dbReference type="OrthoDB" id="186853at2157"/>
<name>A0A1G7N7Q4_9EURY</name>
<dbReference type="RefSeq" id="WP_092692529.1">
    <property type="nucleotide sequence ID" value="NZ_FNBK01000008.1"/>
</dbReference>
<dbReference type="AlphaFoldDB" id="A0A1G7N7Q4"/>
<feature type="domain" description="DUF7511" evidence="1">
    <location>
        <begin position="30"/>
        <end position="75"/>
    </location>
</feature>
<dbReference type="InterPro" id="IPR055933">
    <property type="entry name" value="DUF7511"/>
</dbReference>
<evidence type="ECO:0000259" key="1">
    <source>
        <dbReference type="Pfam" id="PF24351"/>
    </source>
</evidence>
<proteinExistence type="predicted"/>